<dbReference type="CDD" id="cd09272">
    <property type="entry name" value="RNase_HI_RT_Ty1"/>
    <property type="match status" value="1"/>
</dbReference>
<organism evidence="5 6">
    <name type="scientific">Platanthera zijinensis</name>
    <dbReference type="NCBI Taxonomy" id="2320716"/>
    <lineage>
        <taxon>Eukaryota</taxon>
        <taxon>Viridiplantae</taxon>
        <taxon>Streptophyta</taxon>
        <taxon>Embryophyta</taxon>
        <taxon>Tracheophyta</taxon>
        <taxon>Spermatophyta</taxon>
        <taxon>Magnoliopsida</taxon>
        <taxon>Liliopsida</taxon>
        <taxon>Asparagales</taxon>
        <taxon>Orchidaceae</taxon>
        <taxon>Orchidoideae</taxon>
        <taxon>Orchideae</taxon>
        <taxon>Orchidinae</taxon>
        <taxon>Platanthera</taxon>
    </lineage>
</organism>
<dbReference type="InterPro" id="IPR043502">
    <property type="entry name" value="DNA/RNA_pol_sf"/>
</dbReference>
<evidence type="ECO:0000256" key="2">
    <source>
        <dbReference type="ARBA" id="ARBA00022801"/>
    </source>
</evidence>
<protein>
    <recommendedName>
        <fullName evidence="4">Integrase catalytic domain-containing protein</fullName>
    </recommendedName>
</protein>
<dbReference type="GO" id="GO:0015074">
    <property type="term" value="P:DNA integration"/>
    <property type="evidence" value="ECO:0007669"/>
    <property type="project" value="InterPro"/>
</dbReference>
<dbReference type="EMBL" id="JBBWWQ010000019">
    <property type="protein sequence ID" value="KAK8919255.1"/>
    <property type="molecule type" value="Genomic_DNA"/>
</dbReference>
<dbReference type="InterPro" id="IPR001584">
    <property type="entry name" value="Integrase_cat-core"/>
</dbReference>
<reference evidence="5 6" key="1">
    <citation type="journal article" date="2022" name="Nat. Plants">
        <title>Genomes of leafy and leafless Platanthera orchids illuminate the evolution of mycoheterotrophy.</title>
        <authorList>
            <person name="Li M.H."/>
            <person name="Liu K.W."/>
            <person name="Li Z."/>
            <person name="Lu H.C."/>
            <person name="Ye Q.L."/>
            <person name="Zhang D."/>
            <person name="Wang J.Y."/>
            <person name="Li Y.F."/>
            <person name="Zhong Z.M."/>
            <person name="Liu X."/>
            <person name="Yu X."/>
            <person name="Liu D.K."/>
            <person name="Tu X.D."/>
            <person name="Liu B."/>
            <person name="Hao Y."/>
            <person name="Liao X.Y."/>
            <person name="Jiang Y.T."/>
            <person name="Sun W.H."/>
            <person name="Chen J."/>
            <person name="Chen Y.Q."/>
            <person name="Ai Y."/>
            <person name="Zhai J.W."/>
            <person name="Wu S.S."/>
            <person name="Zhou Z."/>
            <person name="Hsiao Y.Y."/>
            <person name="Wu W.L."/>
            <person name="Chen Y.Y."/>
            <person name="Lin Y.F."/>
            <person name="Hsu J.L."/>
            <person name="Li C.Y."/>
            <person name="Wang Z.W."/>
            <person name="Zhao X."/>
            <person name="Zhong W.Y."/>
            <person name="Ma X.K."/>
            <person name="Ma L."/>
            <person name="Huang J."/>
            <person name="Chen G.Z."/>
            <person name="Huang M.Z."/>
            <person name="Huang L."/>
            <person name="Peng D.H."/>
            <person name="Luo Y.B."/>
            <person name="Zou S.Q."/>
            <person name="Chen S.P."/>
            <person name="Lan S."/>
            <person name="Tsai W.C."/>
            <person name="Van de Peer Y."/>
            <person name="Liu Z.J."/>
        </authorList>
    </citation>
    <scope>NUCLEOTIDE SEQUENCE [LARGE SCALE GENOMIC DNA]</scope>
    <source>
        <strain evidence="5">Lor287</strain>
    </source>
</reference>
<dbReference type="Pfam" id="PF07727">
    <property type="entry name" value="RVT_2"/>
    <property type="match status" value="1"/>
</dbReference>
<evidence type="ECO:0000313" key="5">
    <source>
        <dbReference type="EMBL" id="KAK8919255.1"/>
    </source>
</evidence>
<gene>
    <name evidence="5" type="ORF">KSP39_PZI022110</name>
</gene>
<evidence type="ECO:0000313" key="6">
    <source>
        <dbReference type="Proteomes" id="UP001418222"/>
    </source>
</evidence>
<proteinExistence type="predicted"/>
<dbReference type="InterPro" id="IPR025724">
    <property type="entry name" value="GAG-pre-integrase_dom"/>
</dbReference>
<dbReference type="Pfam" id="PF25597">
    <property type="entry name" value="SH3_retrovirus"/>
    <property type="match status" value="1"/>
</dbReference>
<evidence type="ECO:0000256" key="1">
    <source>
        <dbReference type="ARBA" id="ARBA00022723"/>
    </source>
</evidence>
<feature type="region of interest" description="Disordered" evidence="3">
    <location>
        <begin position="384"/>
        <end position="407"/>
    </location>
</feature>
<dbReference type="Proteomes" id="UP001418222">
    <property type="component" value="Unassembled WGS sequence"/>
</dbReference>
<keyword evidence="1" id="KW-0479">Metal-binding</keyword>
<dbReference type="GO" id="GO:0046872">
    <property type="term" value="F:metal ion binding"/>
    <property type="evidence" value="ECO:0007669"/>
    <property type="project" value="UniProtKB-KW"/>
</dbReference>
<dbReference type="PROSITE" id="PS50994">
    <property type="entry name" value="INTEGRASE"/>
    <property type="match status" value="1"/>
</dbReference>
<dbReference type="SUPFAM" id="SSF56672">
    <property type="entry name" value="DNA/RNA polymerases"/>
    <property type="match status" value="1"/>
</dbReference>
<dbReference type="GO" id="GO:0016787">
    <property type="term" value="F:hydrolase activity"/>
    <property type="evidence" value="ECO:0007669"/>
    <property type="project" value="UniProtKB-KW"/>
</dbReference>
<keyword evidence="6" id="KW-1185">Reference proteome</keyword>
<dbReference type="Pfam" id="PF13976">
    <property type="entry name" value="gag_pre-integrs"/>
    <property type="match status" value="1"/>
</dbReference>
<dbReference type="PANTHER" id="PTHR42648">
    <property type="entry name" value="TRANSPOSASE, PUTATIVE-RELATED"/>
    <property type="match status" value="1"/>
</dbReference>
<name>A0AAP0AZ37_9ASPA</name>
<dbReference type="SUPFAM" id="SSF53098">
    <property type="entry name" value="Ribonuclease H-like"/>
    <property type="match status" value="1"/>
</dbReference>
<dbReference type="PANTHER" id="PTHR42648:SF32">
    <property type="entry name" value="RIBONUCLEASE H-LIKE DOMAIN, GAG-PRE-INTEGRASE DOMAIN PROTEIN-RELATED"/>
    <property type="match status" value="1"/>
</dbReference>
<feature type="compositionally biased region" description="Low complexity" evidence="3">
    <location>
        <begin position="386"/>
        <end position="397"/>
    </location>
</feature>
<evidence type="ECO:0000256" key="3">
    <source>
        <dbReference type="SAM" id="MobiDB-lite"/>
    </source>
</evidence>
<dbReference type="InterPro" id="IPR039537">
    <property type="entry name" value="Retrotran_Ty1/copia-like"/>
</dbReference>
<dbReference type="Gene3D" id="3.30.420.10">
    <property type="entry name" value="Ribonuclease H-like superfamily/Ribonuclease H"/>
    <property type="match status" value="1"/>
</dbReference>
<dbReference type="InterPro" id="IPR013103">
    <property type="entry name" value="RVT_2"/>
</dbReference>
<dbReference type="Pfam" id="PF00665">
    <property type="entry name" value="rve"/>
    <property type="match status" value="1"/>
</dbReference>
<sequence length="952" mass="108434">MTGTKGLLKEYSSVKDGHKVIFGGSEKESSKADDNASHCVKWHKRFTHLNYKTIGQLISKELVRNGPQVKCIKEGVCSAYQKGKQTKSSFQSLENKDSVRCLYLLHMDLFGPMPVHSLGRKVYTFVVVDDYSRFTWVFFLRQKSETPSVLLNFVKQIQNELNSTVVKIRSDHGTEFHSESITNLCKDFGIFQEFSSPRTPQQNGIAERKNRTLIEAGRTLLSDTSLPEYFWAEAVNTACHVINRASITKSHRKTPYEIVKGRKPNLSYFRIFGCKCYILNNGKSYLTKFAAKSQDGIFVGYSTNSKAYRVFNLTTQVVEESVHVVFDETRLINCEMSCRSNDSTGISKKMDKLSIAEASKEDGALENEGCCPGGVQEIMETDENQEAQQNEEAGDAQPEGNLPPAIRYLRDHPTDQIIGDPRQGVQTRSRNQSTVLHSSFLSQMEPKKFEEAIQDQHWIDAMQEELNQFRRCKVWELVPKPRGHNIIGTKWIYRNKLDESGIIVKNKARLVAKGYRQEEGIDFDQTFAPVARLEAIRMFLAYAAYQDFKVYQMDVKSAFLNGDLKEEVYVEQPSGFIDPLKPDYVYKLRKALYGLKQAPRAWYETLSTFLIENKFSRGKIDKTLFLRESKEKIILVQIYVDDIIFGSTENNLCKKFAKLMQEKFEMSSMGELKFFLGLQVRQTDDGLSISQSKFTKELIKKYGMESSSSMRTPMGTSMPICKDEAGKPVDESLYIGIVGSLLYLTASRPDIMYATCVCARYQACPKESHYTAVKRILRYLKGTPTLGLWYPRNRDFLLTGYSDADFAGCREDRKSTTGTCQFLGGRLISWSSKKQTSVAISTAESEYVAAGSCCAQLLWMQHQLKDYGIQVSRTPLLCDSKSAISIANNPVSHSRTKHIEIKYHFLREHVERGDISLEFVKTDYQIADVFTKPLDETKFNKFKIELGMLTID</sequence>
<feature type="domain" description="Integrase catalytic" evidence="4">
    <location>
        <begin position="96"/>
        <end position="263"/>
    </location>
</feature>
<dbReference type="InterPro" id="IPR057670">
    <property type="entry name" value="SH3_retrovirus"/>
</dbReference>
<accession>A0AAP0AZ37</accession>
<comment type="caution">
    <text evidence="5">The sequence shown here is derived from an EMBL/GenBank/DDBJ whole genome shotgun (WGS) entry which is preliminary data.</text>
</comment>
<keyword evidence="2" id="KW-0378">Hydrolase</keyword>
<dbReference type="AlphaFoldDB" id="A0AAP0AZ37"/>
<dbReference type="InterPro" id="IPR036397">
    <property type="entry name" value="RNaseH_sf"/>
</dbReference>
<evidence type="ECO:0000259" key="4">
    <source>
        <dbReference type="PROSITE" id="PS50994"/>
    </source>
</evidence>
<dbReference type="InterPro" id="IPR012337">
    <property type="entry name" value="RNaseH-like_sf"/>
</dbReference>
<dbReference type="GO" id="GO:0003676">
    <property type="term" value="F:nucleic acid binding"/>
    <property type="evidence" value="ECO:0007669"/>
    <property type="project" value="InterPro"/>
</dbReference>